<dbReference type="EMBL" id="HBHW01002422">
    <property type="protein sequence ID" value="CAE0034004.1"/>
    <property type="molecule type" value="Transcribed_RNA"/>
</dbReference>
<reference evidence="2" key="1">
    <citation type="submission" date="2021-01" db="EMBL/GenBank/DDBJ databases">
        <authorList>
            <person name="Corre E."/>
            <person name="Pelletier E."/>
            <person name="Niang G."/>
            <person name="Scheremetjew M."/>
            <person name="Finn R."/>
            <person name="Kale V."/>
            <person name="Holt S."/>
            <person name="Cochrane G."/>
            <person name="Meng A."/>
            <person name="Brown T."/>
            <person name="Cohen L."/>
        </authorList>
    </citation>
    <scope>NUCLEOTIDE SEQUENCE</scope>
    <source>
        <strain evidence="2">CCMP 769</strain>
    </source>
</reference>
<organism evidence="2">
    <name type="scientific">Rhodosorus marinus</name>
    <dbReference type="NCBI Taxonomy" id="101924"/>
    <lineage>
        <taxon>Eukaryota</taxon>
        <taxon>Rhodophyta</taxon>
        <taxon>Stylonematophyceae</taxon>
        <taxon>Stylonematales</taxon>
        <taxon>Stylonemataceae</taxon>
        <taxon>Rhodosorus</taxon>
    </lineage>
</organism>
<sequence>MNNSEQIILLRSITKQQEPVRAPPCLSSSAPSSLEEKPTKKQTPHVTFPLDRAGTYRALPTLCGVIVIIPHKGHDLLPPPPNNSRSQQNPQNENRAKTNQSPHQTIQKPVSKKKRSLFGEAFLSQ</sequence>
<gene>
    <name evidence="2" type="ORF">RMAR00112_LOCUS1946</name>
</gene>
<feature type="compositionally biased region" description="Low complexity" evidence="1">
    <location>
        <begin position="23"/>
        <end position="33"/>
    </location>
</feature>
<proteinExistence type="predicted"/>
<dbReference type="AlphaFoldDB" id="A0A7S3E670"/>
<feature type="region of interest" description="Disordered" evidence="1">
    <location>
        <begin position="1"/>
        <end position="46"/>
    </location>
</feature>
<name>A0A7S3E670_9RHOD</name>
<accession>A0A7S3E670</accession>
<evidence type="ECO:0000256" key="1">
    <source>
        <dbReference type="SAM" id="MobiDB-lite"/>
    </source>
</evidence>
<feature type="compositionally biased region" description="Low complexity" evidence="1">
    <location>
        <begin position="83"/>
        <end position="93"/>
    </location>
</feature>
<feature type="compositionally biased region" description="Polar residues" evidence="1">
    <location>
        <begin position="97"/>
        <end position="108"/>
    </location>
</feature>
<feature type="region of interest" description="Disordered" evidence="1">
    <location>
        <begin position="72"/>
        <end position="125"/>
    </location>
</feature>
<protein>
    <submittedName>
        <fullName evidence="2">Uncharacterized protein</fullName>
    </submittedName>
</protein>
<evidence type="ECO:0000313" key="2">
    <source>
        <dbReference type="EMBL" id="CAE0034004.1"/>
    </source>
</evidence>